<dbReference type="GO" id="GO:0009263">
    <property type="term" value="P:deoxyribonucleotide biosynthetic process"/>
    <property type="evidence" value="ECO:0007669"/>
    <property type="project" value="InterPro"/>
</dbReference>
<evidence type="ECO:0000313" key="5">
    <source>
        <dbReference type="Proteomes" id="UP000535509"/>
    </source>
</evidence>
<gene>
    <name evidence="4" type="ORF">CX802_03610</name>
</gene>
<evidence type="ECO:0000256" key="2">
    <source>
        <dbReference type="ARBA" id="ARBA00009303"/>
    </source>
</evidence>
<comment type="caution">
    <text evidence="4">The sequence shown here is derived from an EMBL/GenBank/DDBJ whole genome shotgun (WGS) entry which is preliminary data.</text>
</comment>
<name>A0A825B9M2_CAMFE</name>
<proteinExistence type="inferred from homology"/>
<dbReference type="InterPro" id="IPR033909">
    <property type="entry name" value="RNR_small"/>
</dbReference>
<dbReference type="SUPFAM" id="SSF47240">
    <property type="entry name" value="Ferritin-like"/>
    <property type="match status" value="1"/>
</dbReference>
<dbReference type="CDD" id="cd01049">
    <property type="entry name" value="RNRR2"/>
    <property type="match status" value="1"/>
</dbReference>
<dbReference type="PANTHER" id="PTHR23409:SF18">
    <property type="entry name" value="RIBONUCLEOSIDE-DIPHOSPHATE REDUCTASE SUBUNIT M2"/>
    <property type="match status" value="1"/>
</dbReference>
<evidence type="ECO:0000256" key="1">
    <source>
        <dbReference type="ARBA" id="ARBA00001962"/>
    </source>
</evidence>
<dbReference type="GO" id="GO:0004748">
    <property type="term" value="F:ribonucleoside-diphosphate reductase activity, thioredoxin disulfide as acceptor"/>
    <property type="evidence" value="ECO:0007669"/>
    <property type="project" value="UniProtKB-EC"/>
</dbReference>
<dbReference type="Pfam" id="PF00268">
    <property type="entry name" value="Ribonuc_red_sm"/>
    <property type="match status" value="1"/>
</dbReference>
<comment type="similarity">
    <text evidence="2">Belongs to the ribonucleoside diphosphate reductase small chain family.</text>
</comment>
<dbReference type="AlphaFoldDB" id="A0A825B9M2"/>
<dbReference type="PANTHER" id="PTHR23409">
    <property type="entry name" value="RIBONUCLEOSIDE-DIPHOSPHATE REDUCTASE SMALL CHAIN"/>
    <property type="match status" value="1"/>
</dbReference>
<dbReference type="InterPro" id="IPR012348">
    <property type="entry name" value="RNR-like"/>
</dbReference>
<dbReference type="InterPro" id="IPR000358">
    <property type="entry name" value="RNR_small_fam"/>
</dbReference>
<dbReference type="Gene3D" id="1.10.620.20">
    <property type="entry name" value="Ribonucleotide Reductase, subunit A"/>
    <property type="match status" value="1"/>
</dbReference>
<dbReference type="InterPro" id="IPR009078">
    <property type="entry name" value="Ferritin-like_SF"/>
</dbReference>
<reference evidence="4 5" key="1">
    <citation type="submission" date="2018-06" db="EMBL/GenBank/DDBJ databases">
        <authorList>
            <consortium name="PulseNet: The National Subtyping Network for Foodborne Disease Surveillance"/>
            <person name="Tarr C.L."/>
            <person name="Trees E."/>
            <person name="Katz L.S."/>
            <person name="Carleton-Romer H.A."/>
            <person name="Stroika S."/>
            <person name="Kucerova Z."/>
            <person name="Roache K.F."/>
            <person name="Sabol A.L."/>
            <person name="Besser J."/>
            <person name="Gerner-Smidt P."/>
        </authorList>
    </citation>
    <scope>NUCLEOTIDE SEQUENCE [LARGE SCALE GENOMIC DNA]</scope>
    <source>
        <strain evidence="4 5">PNUSAC001503</strain>
    </source>
</reference>
<evidence type="ECO:0000256" key="3">
    <source>
        <dbReference type="ARBA" id="ARBA00012274"/>
    </source>
</evidence>
<dbReference type="EC" id="1.17.4.1" evidence="3"/>
<evidence type="ECO:0000313" key="4">
    <source>
        <dbReference type="EMBL" id="EAI8858937.1"/>
    </source>
</evidence>
<accession>A0A825B9M2</accession>
<keyword evidence="5" id="KW-1185">Reference proteome</keyword>
<dbReference type="EMBL" id="AABTCC010000008">
    <property type="protein sequence ID" value="EAI8858937.1"/>
    <property type="molecule type" value="Genomic_DNA"/>
</dbReference>
<dbReference type="UniPathway" id="UPA00326"/>
<comment type="cofactor">
    <cofactor evidence="1">
        <name>Fe cation</name>
        <dbReference type="ChEBI" id="CHEBI:24875"/>
    </cofactor>
</comment>
<dbReference type="Proteomes" id="UP000535509">
    <property type="component" value="Unassembled WGS sequence"/>
</dbReference>
<sequence length="338" mass="39356">MRGLPMSLITQYGLPLYKTKEGFKYPKALEFWDTHDKMVWHKHEVSLGEDVKHFYQASNTEKEFIINILRLFTQNDTQATSGYTTLLRIFKPFEVIAMLASFLDREITHVQAYANLTDTLGLGDQVYTEFLDIPVMENKISYLEKAKVKKYEEYKALGMTDIEVDKEYRRSIARMLAVYASGLESVELMAQFAMLLTYQEQGKYPGMCDTVIWSIKDEQMHVLGNSWLFREFIKENPDIWGNSLKFDIYQAMREIVAGEDALLDYLNPPHLDKEIFKQYVRHRADFALKEIGMKPNWGIEINPLPYMETITAPVLADFFSSRVTEYSTSLSGSWEDLR</sequence>
<organism evidence="4 5">
    <name type="scientific">Campylobacter fetus</name>
    <dbReference type="NCBI Taxonomy" id="196"/>
    <lineage>
        <taxon>Bacteria</taxon>
        <taxon>Pseudomonadati</taxon>
        <taxon>Campylobacterota</taxon>
        <taxon>Epsilonproteobacteria</taxon>
        <taxon>Campylobacterales</taxon>
        <taxon>Campylobacteraceae</taxon>
        <taxon>Campylobacter</taxon>
    </lineage>
</organism>
<protein>
    <recommendedName>
        <fullName evidence="3">ribonucleoside-diphosphate reductase</fullName>
        <ecNumber evidence="3">1.17.4.1</ecNumber>
    </recommendedName>
</protein>